<feature type="non-terminal residue" evidence="5">
    <location>
        <position position="97"/>
    </location>
</feature>
<dbReference type="Proteomes" id="UP000245683">
    <property type="component" value="Unassembled WGS sequence"/>
</dbReference>
<comment type="subcellular location">
    <subcellularLocation>
        <location evidence="1">Membrane</location>
        <topology evidence="1">Multi-pass membrane protein</topology>
    </subcellularLocation>
</comment>
<organism evidence="5 6">
    <name type="scientific">Micromonospora globispora</name>
    <dbReference type="NCBI Taxonomy" id="1450148"/>
    <lineage>
        <taxon>Bacteria</taxon>
        <taxon>Bacillati</taxon>
        <taxon>Actinomycetota</taxon>
        <taxon>Actinomycetes</taxon>
        <taxon>Micromonosporales</taxon>
        <taxon>Micromonosporaceae</taxon>
        <taxon>Micromonospora</taxon>
    </lineage>
</organism>
<gene>
    <name evidence="5" type="ORF">DLJ46_01655</name>
</gene>
<protein>
    <submittedName>
        <fullName evidence="5">4-hydroxybenzoate polyprenyltransferase</fullName>
    </submittedName>
</protein>
<dbReference type="Pfam" id="PF01040">
    <property type="entry name" value="UbiA"/>
    <property type="match status" value="1"/>
</dbReference>
<accession>A0A317KHM7</accession>
<name>A0A317KHM7_9ACTN</name>
<dbReference type="PANTHER" id="PTHR42723">
    <property type="entry name" value="CHLOROPHYLL SYNTHASE"/>
    <property type="match status" value="1"/>
</dbReference>
<evidence type="ECO:0000313" key="5">
    <source>
        <dbReference type="EMBL" id="PWU53159.1"/>
    </source>
</evidence>
<proteinExistence type="predicted"/>
<evidence type="ECO:0000256" key="1">
    <source>
        <dbReference type="ARBA" id="ARBA00004141"/>
    </source>
</evidence>
<keyword evidence="2" id="KW-0812">Transmembrane</keyword>
<dbReference type="InterPro" id="IPR000537">
    <property type="entry name" value="UbiA_prenyltransferase"/>
</dbReference>
<dbReference type="GO" id="GO:0016765">
    <property type="term" value="F:transferase activity, transferring alkyl or aryl (other than methyl) groups"/>
    <property type="evidence" value="ECO:0007669"/>
    <property type="project" value="InterPro"/>
</dbReference>
<dbReference type="RefSeq" id="WP_165823022.1">
    <property type="nucleotide sequence ID" value="NZ_QGSV01000050.1"/>
</dbReference>
<keyword evidence="5" id="KW-0808">Transferase</keyword>
<dbReference type="EMBL" id="QGSV01000050">
    <property type="protein sequence ID" value="PWU53159.1"/>
    <property type="molecule type" value="Genomic_DNA"/>
</dbReference>
<keyword evidence="3" id="KW-1133">Transmembrane helix</keyword>
<evidence type="ECO:0000256" key="3">
    <source>
        <dbReference type="ARBA" id="ARBA00022989"/>
    </source>
</evidence>
<dbReference type="GO" id="GO:0016020">
    <property type="term" value="C:membrane"/>
    <property type="evidence" value="ECO:0007669"/>
    <property type="project" value="UniProtKB-SubCell"/>
</dbReference>
<dbReference type="PANTHER" id="PTHR42723:SF1">
    <property type="entry name" value="CHLOROPHYLL SYNTHASE, CHLOROPLASTIC"/>
    <property type="match status" value="1"/>
</dbReference>
<dbReference type="AlphaFoldDB" id="A0A317KHM7"/>
<evidence type="ECO:0000256" key="4">
    <source>
        <dbReference type="ARBA" id="ARBA00023136"/>
    </source>
</evidence>
<comment type="caution">
    <text evidence="5">The sequence shown here is derived from an EMBL/GenBank/DDBJ whole genome shotgun (WGS) entry which is preliminary data.</text>
</comment>
<dbReference type="InterPro" id="IPR050475">
    <property type="entry name" value="Prenyltransferase_related"/>
</dbReference>
<evidence type="ECO:0000313" key="6">
    <source>
        <dbReference type="Proteomes" id="UP000245683"/>
    </source>
</evidence>
<dbReference type="InterPro" id="IPR044878">
    <property type="entry name" value="UbiA_sf"/>
</dbReference>
<reference evidence="6" key="1">
    <citation type="submission" date="2018-05" db="EMBL/GenBank/DDBJ databases">
        <title>Micromonospora globispora sp. nov. and Micromonospora rugosa sp. nov., isolated from marine sediment.</title>
        <authorList>
            <person name="Carro L."/>
            <person name="Aysel V."/>
            <person name="Cetin D."/>
            <person name="Igual J.M."/>
            <person name="Klenk H.-P."/>
            <person name="Trujillo M.E."/>
            <person name="Sahin N."/>
        </authorList>
    </citation>
    <scope>NUCLEOTIDE SEQUENCE [LARGE SCALE GENOMIC DNA]</scope>
    <source>
        <strain evidence="6">S2904</strain>
    </source>
</reference>
<dbReference type="Gene3D" id="1.10.357.140">
    <property type="entry name" value="UbiA prenyltransferase"/>
    <property type="match status" value="1"/>
</dbReference>
<keyword evidence="6" id="KW-1185">Reference proteome</keyword>
<evidence type="ECO:0000256" key="2">
    <source>
        <dbReference type="ARBA" id="ARBA00022692"/>
    </source>
</evidence>
<keyword evidence="4" id="KW-0472">Membrane</keyword>
<sequence length="97" mass="9619">MSSLADLAELVRAPAALSVPGDVLAGASAAGALDRRTPALAGASVLLYWAGMAANDWADRRLDAVERPERPIPSGRVSPSAALGLATGLTAAGVALA</sequence>